<evidence type="ECO:0000313" key="4">
    <source>
        <dbReference type="Proteomes" id="UP000199520"/>
    </source>
</evidence>
<reference evidence="4" key="1">
    <citation type="submission" date="2016-10" db="EMBL/GenBank/DDBJ databases">
        <authorList>
            <person name="Varghese N."/>
            <person name="Submissions S."/>
        </authorList>
    </citation>
    <scope>NUCLEOTIDE SEQUENCE [LARGE SCALE GENOMIC DNA]</scope>
    <source>
        <strain evidence="4">DSM 13327</strain>
    </source>
</reference>
<dbReference type="InterPro" id="IPR039568">
    <property type="entry name" value="Peptidase_MA-like_dom"/>
</dbReference>
<keyword evidence="1" id="KW-0812">Transmembrane</keyword>
<protein>
    <submittedName>
        <fullName evidence="3">Peptidase MA superfamily protein</fullName>
    </submittedName>
</protein>
<evidence type="ECO:0000256" key="1">
    <source>
        <dbReference type="SAM" id="Phobius"/>
    </source>
</evidence>
<organism evidence="3 4">
    <name type="scientific">Pelosinus propionicus DSM 13327</name>
    <dbReference type="NCBI Taxonomy" id="1123291"/>
    <lineage>
        <taxon>Bacteria</taxon>
        <taxon>Bacillati</taxon>
        <taxon>Bacillota</taxon>
        <taxon>Negativicutes</taxon>
        <taxon>Selenomonadales</taxon>
        <taxon>Sporomusaceae</taxon>
        <taxon>Pelosinus</taxon>
    </lineage>
</organism>
<feature type="transmembrane region" description="Helical" evidence="1">
    <location>
        <begin position="12"/>
        <end position="29"/>
    </location>
</feature>
<evidence type="ECO:0000259" key="2">
    <source>
        <dbReference type="Pfam" id="PF13485"/>
    </source>
</evidence>
<dbReference type="Proteomes" id="UP000199520">
    <property type="component" value="Unassembled WGS sequence"/>
</dbReference>
<gene>
    <name evidence="3" type="ORF">SAMN04490355_101067</name>
</gene>
<dbReference type="STRING" id="1123291.SAMN04490355_101067"/>
<keyword evidence="1" id="KW-1133">Transmembrane helix</keyword>
<proteinExistence type="predicted"/>
<dbReference type="Pfam" id="PF13485">
    <property type="entry name" value="Peptidase_MA_2"/>
    <property type="match status" value="1"/>
</dbReference>
<keyword evidence="4" id="KW-1185">Reference proteome</keyword>
<keyword evidence="1" id="KW-0472">Membrane</keyword>
<sequence length="291" mass="33288">MRKVLIGEANTIIMIAGLFFILMLVFAMPTKPRMWLYPLVRQAVQIKVNYETRNMATYETAHFRIKYAPVDADTVSMIGQAAEAAYDPVVETLQYAPAGKTLILIHSNKSQLRKAFGWSGNESAMGVYWGGTIQLLSPHVWLNDGESVEEFIHSGPMVHEYTHLVFDHITNGNYPRWFTEGLAQYVEYRANRYEWITADNVLDDKMYSMRELEDSFDELPNQSLAYRQSLAAVRYIAEVYGDDTLQEIVKSLKTGKSLEKAIGTNVGMDYATFENSWKQWAVVHMNTNIKK</sequence>
<accession>A0A1I4IZV9</accession>
<dbReference type="RefSeq" id="WP_090934450.1">
    <property type="nucleotide sequence ID" value="NZ_FOTS01000010.1"/>
</dbReference>
<evidence type="ECO:0000313" key="3">
    <source>
        <dbReference type="EMBL" id="SFL59869.1"/>
    </source>
</evidence>
<dbReference type="AlphaFoldDB" id="A0A1I4IZV9"/>
<dbReference type="OrthoDB" id="9787613at2"/>
<feature type="domain" description="Peptidase MA-like" evidence="2">
    <location>
        <begin position="156"/>
        <end position="281"/>
    </location>
</feature>
<name>A0A1I4IZV9_9FIRM</name>
<dbReference type="EMBL" id="FOTS01000010">
    <property type="protein sequence ID" value="SFL59869.1"/>
    <property type="molecule type" value="Genomic_DNA"/>
</dbReference>